<dbReference type="PROSITE" id="PS50110">
    <property type="entry name" value="RESPONSE_REGULATORY"/>
    <property type="match status" value="1"/>
</dbReference>
<name>A0A2U1LLP6_ARTAN</name>
<evidence type="ECO:0000256" key="3">
    <source>
        <dbReference type="ARBA" id="ARBA00023163"/>
    </source>
</evidence>
<keyword evidence="4" id="KW-0597">Phosphoprotein</keyword>
<proteinExistence type="predicted"/>
<keyword evidence="2" id="KW-0805">Transcription regulation</keyword>
<comment type="caution">
    <text evidence="6">The sequence shown here is derived from an EMBL/GenBank/DDBJ whole genome shotgun (WGS) entry which is preliminary data.</text>
</comment>
<dbReference type="Pfam" id="PF00072">
    <property type="entry name" value="Response_reg"/>
    <property type="match status" value="1"/>
</dbReference>
<evidence type="ECO:0000256" key="4">
    <source>
        <dbReference type="PROSITE-ProRule" id="PRU00169"/>
    </source>
</evidence>
<dbReference type="STRING" id="35608.A0A2U1LLP6"/>
<keyword evidence="3" id="KW-0804">Transcription</keyword>
<sequence>MNVFPTGLRVLVVDDDPTWPKIIEKMLKECAYEVTTCGLAIEALSMLRERKDGFDMVISDVNMPDMDGFKLLEHVGLEMDLPVITTSVDGESSRILRGIQHEACDYLLKPTRMKELRNVWQHVYRKKINAVSYVQEEDNL</sequence>
<dbReference type="PANTHER" id="PTHR43874">
    <property type="entry name" value="TWO-COMPONENT RESPONSE REGULATOR"/>
    <property type="match status" value="1"/>
</dbReference>
<dbReference type="GO" id="GO:0000160">
    <property type="term" value="P:phosphorelay signal transduction system"/>
    <property type="evidence" value="ECO:0007669"/>
    <property type="project" value="UniProtKB-KW"/>
</dbReference>
<keyword evidence="1" id="KW-0902">Two-component regulatory system</keyword>
<protein>
    <submittedName>
        <fullName evidence="6">Response regulator 11</fullName>
    </submittedName>
</protein>
<feature type="modified residue" description="4-aspartylphosphate" evidence="4">
    <location>
        <position position="60"/>
    </location>
</feature>
<dbReference type="InterPro" id="IPR011006">
    <property type="entry name" value="CheY-like_superfamily"/>
</dbReference>
<evidence type="ECO:0000256" key="2">
    <source>
        <dbReference type="ARBA" id="ARBA00023015"/>
    </source>
</evidence>
<dbReference type="CDD" id="cd17584">
    <property type="entry name" value="REC_typeB_ARR-like"/>
    <property type="match status" value="1"/>
</dbReference>
<feature type="domain" description="Response regulatory" evidence="5">
    <location>
        <begin position="9"/>
        <end position="124"/>
    </location>
</feature>
<evidence type="ECO:0000313" key="6">
    <source>
        <dbReference type="EMBL" id="PWA49933.1"/>
    </source>
</evidence>
<dbReference type="InterPro" id="IPR001789">
    <property type="entry name" value="Sig_transdc_resp-reg_receiver"/>
</dbReference>
<dbReference type="AlphaFoldDB" id="A0A2U1LLP6"/>
<evidence type="ECO:0000313" key="7">
    <source>
        <dbReference type="Proteomes" id="UP000245207"/>
    </source>
</evidence>
<reference evidence="6 7" key="1">
    <citation type="journal article" date="2018" name="Mol. Plant">
        <title>The genome of Artemisia annua provides insight into the evolution of Asteraceae family and artemisinin biosynthesis.</title>
        <authorList>
            <person name="Shen Q."/>
            <person name="Zhang L."/>
            <person name="Liao Z."/>
            <person name="Wang S."/>
            <person name="Yan T."/>
            <person name="Shi P."/>
            <person name="Liu M."/>
            <person name="Fu X."/>
            <person name="Pan Q."/>
            <person name="Wang Y."/>
            <person name="Lv Z."/>
            <person name="Lu X."/>
            <person name="Zhang F."/>
            <person name="Jiang W."/>
            <person name="Ma Y."/>
            <person name="Chen M."/>
            <person name="Hao X."/>
            <person name="Li L."/>
            <person name="Tang Y."/>
            <person name="Lv G."/>
            <person name="Zhou Y."/>
            <person name="Sun X."/>
            <person name="Brodelius P.E."/>
            <person name="Rose J.K.C."/>
            <person name="Tang K."/>
        </authorList>
    </citation>
    <scope>NUCLEOTIDE SEQUENCE [LARGE SCALE GENOMIC DNA]</scope>
    <source>
        <strain evidence="7">cv. Huhao1</strain>
        <tissue evidence="6">Leaf</tissue>
    </source>
</reference>
<dbReference type="GO" id="GO:0009736">
    <property type="term" value="P:cytokinin-activated signaling pathway"/>
    <property type="evidence" value="ECO:0007669"/>
    <property type="project" value="InterPro"/>
</dbReference>
<gene>
    <name evidence="6" type="ORF">CTI12_AA477080</name>
</gene>
<dbReference type="Gene3D" id="3.40.50.2300">
    <property type="match status" value="1"/>
</dbReference>
<dbReference type="SMART" id="SM00448">
    <property type="entry name" value="REC"/>
    <property type="match status" value="1"/>
</dbReference>
<accession>A0A2U1LLP6</accession>
<dbReference type="Proteomes" id="UP000245207">
    <property type="component" value="Unassembled WGS sequence"/>
</dbReference>
<dbReference type="SUPFAM" id="SSF52172">
    <property type="entry name" value="CheY-like"/>
    <property type="match status" value="1"/>
</dbReference>
<dbReference type="InterPro" id="IPR045279">
    <property type="entry name" value="ARR-like"/>
</dbReference>
<dbReference type="PANTHER" id="PTHR43874:SF137">
    <property type="entry name" value="TWO-COMPONENT RESPONSE REGULATOR ARR11"/>
    <property type="match status" value="1"/>
</dbReference>
<evidence type="ECO:0000259" key="5">
    <source>
        <dbReference type="PROSITE" id="PS50110"/>
    </source>
</evidence>
<organism evidence="6 7">
    <name type="scientific">Artemisia annua</name>
    <name type="common">Sweet wormwood</name>
    <dbReference type="NCBI Taxonomy" id="35608"/>
    <lineage>
        <taxon>Eukaryota</taxon>
        <taxon>Viridiplantae</taxon>
        <taxon>Streptophyta</taxon>
        <taxon>Embryophyta</taxon>
        <taxon>Tracheophyta</taxon>
        <taxon>Spermatophyta</taxon>
        <taxon>Magnoliopsida</taxon>
        <taxon>eudicotyledons</taxon>
        <taxon>Gunneridae</taxon>
        <taxon>Pentapetalae</taxon>
        <taxon>asterids</taxon>
        <taxon>campanulids</taxon>
        <taxon>Asterales</taxon>
        <taxon>Asteraceae</taxon>
        <taxon>Asteroideae</taxon>
        <taxon>Anthemideae</taxon>
        <taxon>Artemisiinae</taxon>
        <taxon>Artemisia</taxon>
    </lineage>
</organism>
<evidence type="ECO:0000256" key="1">
    <source>
        <dbReference type="ARBA" id="ARBA00023012"/>
    </source>
</evidence>
<keyword evidence="7" id="KW-1185">Reference proteome</keyword>
<dbReference type="OrthoDB" id="2015707at2759"/>
<dbReference type="EMBL" id="PKPP01008723">
    <property type="protein sequence ID" value="PWA49933.1"/>
    <property type="molecule type" value="Genomic_DNA"/>
</dbReference>